<feature type="region of interest" description="Disordered" evidence="1">
    <location>
        <begin position="31"/>
        <end position="56"/>
    </location>
</feature>
<dbReference type="EMBL" id="JAGGLB010000013">
    <property type="protein sequence ID" value="MBP1992415.1"/>
    <property type="molecule type" value="Genomic_DNA"/>
</dbReference>
<evidence type="ECO:0000256" key="1">
    <source>
        <dbReference type="SAM" id="MobiDB-lite"/>
    </source>
</evidence>
<gene>
    <name evidence="2" type="ORF">J2Z66_004023</name>
</gene>
<evidence type="ECO:0000313" key="3">
    <source>
        <dbReference type="Proteomes" id="UP001519287"/>
    </source>
</evidence>
<reference evidence="2 3" key="1">
    <citation type="submission" date="2021-03" db="EMBL/GenBank/DDBJ databases">
        <title>Genomic Encyclopedia of Type Strains, Phase IV (KMG-IV): sequencing the most valuable type-strain genomes for metagenomic binning, comparative biology and taxonomic classification.</title>
        <authorList>
            <person name="Goeker M."/>
        </authorList>
    </citation>
    <scope>NUCLEOTIDE SEQUENCE [LARGE SCALE GENOMIC DNA]</scope>
    <source>
        <strain evidence="2 3">DSM 26048</strain>
    </source>
</reference>
<accession>A0ABS4IXY6</accession>
<name>A0ABS4IXY6_9BACL</name>
<evidence type="ECO:0000313" key="2">
    <source>
        <dbReference type="EMBL" id="MBP1992415.1"/>
    </source>
</evidence>
<comment type="caution">
    <text evidence="2">The sequence shown here is derived from an EMBL/GenBank/DDBJ whole genome shotgun (WGS) entry which is preliminary data.</text>
</comment>
<dbReference type="Proteomes" id="UP001519287">
    <property type="component" value="Unassembled WGS sequence"/>
</dbReference>
<proteinExistence type="predicted"/>
<keyword evidence="3" id="KW-1185">Reference proteome</keyword>
<organism evidence="2 3">
    <name type="scientific">Paenibacillus eucommiae</name>
    <dbReference type="NCBI Taxonomy" id="1355755"/>
    <lineage>
        <taxon>Bacteria</taxon>
        <taxon>Bacillati</taxon>
        <taxon>Bacillota</taxon>
        <taxon>Bacilli</taxon>
        <taxon>Bacillales</taxon>
        <taxon>Paenibacillaceae</taxon>
        <taxon>Paenibacillus</taxon>
    </lineage>
</organism>
<sequence length="74" mass="8539">MGIGGRAEASDFKDLFQPSHPFHSREEIFNSGWSPQPFPPSMHERHEHAPQRTPQGVFLHLKKKLAKEKPLLIR</sequence>
<protein>
    <submittedName>
        <fullName evidence="2">Uncharacterized protein</fullName>
    </submittedName>
</protein>